<sequence>MLDFHFLGIPNRGYRNSKYNHLTGKRVITVQGQFPVLNLIYDHRYLIAMLIFKDSLSTNLPIFGGNIFNVVGKSKRRVVLTKTIFRIEGHSHRFTNFAAFQAILNLRKQTVLATMHIPNGHICMLKNIILRILDFISQVNNLICSDNLI</sequence>
<proteinExistence type="predicted"/>
<protein>
    <submittedName>
        <fullName evidence="1">Uncharacterized protein</fullName>
    </submittedName>
</protein>
<name>A0A450VWN2_9GAMM</name>
<reference evidence="1" key="1">
    <citation type="submission" date="2019-02" db="EMBL/GenBank/DDBJ databases">
        <authorList>
            <person name="Gruber-Vodicka R. H."/>
            <person name="Seah K. B. B."/>
        </authorList>
    </citation>
    <scope>NUCLEOTIDE SEQUENCE</scope>
    <source>
        <strain evidence="1">BECK_S313</strain>
    </source>
</reference>
<gene>
    <name evidence="1" type="ORF">BECKLPF1236B_GA0070989_100610</name>
</gene>
<organism evidence="1">
    <name type="scientific">Candidatus Kentrum sp. LPFa</name>
    <dbReference type="NCBI Taxonomy" id="2126335"/>
    <lineage>
        <taxon>Bacteria</taxon>
        <taxon>Pseudomonadati</taxon>
        <taxon>Pseudomonadota</taxon>
        <taxon>Gammaproteobacteria</taxon>
        <taxon>Candidatus Kentrum</taxon>
    </lineage>
</organism>
<dbReference type="EMBL" id="CAADFK010000006">
    <property type="protein sequence ID" value="VFK09162.1"/>
    <property type="molecule type" value="Genomic_DNA"/>
</dbReference>
<evidence type="ECO:0000313" key="1">
    <source>
        <dbReference type="EMBL" id="VFK09162.1"/>
    </source>
</evidence>
<accession>A0A450VWN2</accession>
<dbReference type="AlphaFoldDB" id="A0A450VWN2"/>